<dbReference type="PROSITE" id="PS51257">
    <property type="entry name" value="PROKAR_LIPOPROTEIN"/>
    <property type="match status" value="1"/>
</dbReference>
<dbReference type="RefSeq" id="WP_208058824.1">
    <property type="nucleotide sequence ID" value="NZ_JAGDYP010000005.1"/>
</dbReference>
<evidence type="ECO:0000256" key="1">
    <source>
        <dbReference type="SAM" id="Phobius"/>
    </source>
</evidence>
<keyword evidence="1" id="KW-0812">Transmembrane</keyword>
<sequence length="216" mass="25367">MNKRTLYFMLTALVAIGCVALYTWFSEKSSSSPISKSTAEASSVQETIETAISNLDSIQVTPQDYNNLLIEITGYYNQGDITKDLKDTYLETLKDNYSQRSAFIVAQILQKEPIDKNEVKKYISHWATIKTNDPSVNEVKKDWQWYVFYTSILPKQIDNFIHTPIAQFSKEEYDKLMSKLKINPKFEHFESIKSIKEEMEEKLRYHYDSWNNYNYL</sequence>
<proteinExistence type="predicted"/>
<keyword evidence="3" id="KW-1185">Reference proteome</keyword>
<keyword evidence="1" id="KW-0472">Membrane</keyword>
<organism evidence="2 3">
    <name type="scientific">Capnocytophaga bilenii</name>
    <dbReference type="NCBI Taxonomy" id="2819369"/>
    <lineage>
        <taxon>Bacteria</taxon>
        <taxon>Pseudomonadati</taxon>
        <taxon>Bacteroidota</taxon>
        <taxon>Flavobacteriia</taxon>
        <taxon>Flavobacteriales</taxon>
        <taxon>Flavobacteriaceae</taxon>
        <taxon>Capnocytophaga</taxon>
    </lineage>
</organism>
<name>A0ABS3PY89_9FLAO</name>
<dbReference type="EMBL" id="JAGDYP010000005">
    <property type="protein sequence ID" value="MBO1884304.1"/>
    <property type="molecule type" value="Genomic_DNA"/>
</dbReference>
<comment type="caution">
    <text evidence="2">The sequence shown here is derived from an EMBL/GenBank/DDBJ whole genome shotgun (WGS) entry which is preliminary data.</text>
</comment>
<keyword evidence="1" id="KW-1133">Transmembrane helix</keyword>
<protein>
    <submittedName>
        <fullName evidence="2">Uncharacterized protein</fullName>
    </submittedName>
</protein>
<gene>
    <name evidence="2" type="ORF">J4N46_07685</name>
</gene>
<evidence type="ECO:0000313" key="3">
    <source>
        <dbReference type="Proteomes" id="UP000681610"/>
    </source>
</evidence>
<accession>A0ABS3PY89</accession>
<feature type="transmembrane region" description="Helical" evidence="1">
    <location>
        <begin position="6"/>
        <end position="25"/>
    </location>
</feature>
<dbReference type="Proteomes" id="UP000681610">
    <property type="component" value="Unassembled WGS sequence"/>
</dbReference>
<reference evidence="2 3" key="1">
    <citation type="submission" date="2021-03" db="EMBL/GenBank/DDBJ databases">
        <title>Isolation and description of Capnocytophaga bilenii sp. nov., a novel Capnocytophaga species, isolated from a gingivitis subject.</title>
        <authorList>
            <person name="Antezack A."/>
            <person name="Monnet-Corti V."/>
            <person name="La Scola B."/>
        </authorList>
    </citation>
    <scope>NUCLEOTIDE SEQUENCE [LARGE SCALE GENOMIC DNA]</scope>
    <source>
        <strain evidence="2 3">Marseille-Q4570</strain>
    </source>
</reference>
<evidence type="ECO:0000313" key="2">
    <source>
        <dbReference type="EMBL" id="MBO1884304.1"/>
    </source>
</evidence>